<keyword evidence="1" id="KW-0472">Membrane</keyword>
<dbReference type="KEGG" id="bcoh:BC6307_00790"/>
<evidence type="ECO:0000256" key="1">
    <source>
        <dbReference type="SAM" id="Phobius"/>
    </source>
</evidence>
<keyword evidence="3" id="KW-1185">Reference proteome</keyword>
<evidence type="ECO:0000313" key="3">
    <source>
        <dbReference type="Proteomes" id="UP000215224"/>
    </source>
</evidence>
<feature type="transmembrane region" description="Helical" evidence="1">
    <location>
        <begin position="208"/>
        <end position="229"/>
    </location>
</feature>
<feature type="transmembrane region" description="Helical" evidence="1">
    <location>
        <begin position="288"/>
        <end position="304"/>
    </location>
</feature>
<accession>A0A223KKM0</accession>
<protein>
    <submittedName>
        <fullName evidence="2">Uncharacterized protein</fullName>
    </submittedName>
</protein>
<dbReference type="Proteomes" id="UP000215224">
    <property type="component" value="Chromosome"/>
</dbReference>
<name>A0A223KKM0_9BACI</name>
<reference evidence="2 3" key="1">
    <citation type="submission" date="2016-12" db="EMBL/GenBank/DDBJ databases">
        <title>The whole genome sequencing and assembly of Bacillus cohnii DSM 6307T strain.</title>
        <authorList>
            <person name="Lee Y.-J."/>
            <person name="Yi H."/>
            <person name="Bahn Y.-S."/>
            <person name="Kim J.F."/>
            <person name="Lee D.-W."/>
        </authorList>
    </citation>
    <scope>NUCLEOTIDE SEQUENCE [LARGE SCALE GENOMIC DNA]</scope>
    <source>
        <strain evidence="2 3">DSM 6307</strain>
    </source>
</reference>
<feature type="transmembrane region" description="Helical" evidence="1">
    <location>
        <begin position="28"/>
        <end position="47"/>
    </location>
</feature>
<dbReference type="AlphaFoldDB" id="A0A223KKM0"/>
<evidence type="ECO:0000313" key="2">
    <source>
        <dbReference type="EMBL" id="AST89914.1"/>
    </source>
</evidence>
<sequence length="327" mass="37119">MGIELLAVVVFGLITAYIAIKKNRHPLIWFIIGGITTIVGLAIIILIKSKEATLEESSGKEKSIDQFSSFTRKLVIVVGITGLFVLIGTLFVIGYIEYQSKYAAQEHLQAIVIKEALMHRTEGKDASIRDVTVIAQMYHSGSRSVGAYFVQIYEERLFKTQVTFGVFGFVLSLLLLVRRRATAIAKESYKKFSNSAIYDFLLKWKKQIIIAFAIFLVSGYVFGTIGYYYKQFSINNDPQIYYYNVFEKRNGEPLTSEMEYNVSAFLAGQDYVEKGVTMKEAETTKGKFKIFGYIVGLFLVIYINKPLWNRIVNKVASTRQIHTAEKI</sequence>
<gene>
    <name evidence="2" type="ORF">BC6307_00790</name>
</gene>
<proteinExistence type="predicted"/>
<feature type="transmembrane region" description="Helical" evidence="1">
    <location>
        <begin position="74"/>
        <end position="96"/>
    </location>
</feature>
<organism evidence="2 3">
    <name type="scientific">Sutcliffiella cohnii</name>
    <dbReference type="NCBI Taxonomy" id="33932"/>
    <lineage>
        <taxon>Bacteria</taxon>
        <taxon>Bacillati</taxon>
        <taxon>Bacillota</taxon>
        <taxon>Bacilli</taxon>
        <taxon>Bacillales</taxon>
        <taxon>Bacillaceae</taxon>
        <taxon>Sutcliffiella</taxon>
    </lineage>
</organism>
<dbReference type="RefSeq" id="WP_066418840.1">
    <property type="nucleotide sequence ID" value="NZ_CP018866.1"/>
</dbReference>
<dbReference type="EMBL" id="CP018866">
    <property type="protein sequence ID" value="AST89914.1"/>
    <property type="molecule type" value="Genomic_DNA"/>
</dbReference>
<feature type="transmembrane region" description="Helical" evidence="1">
    <location>
        <begin position="158"/>
        <end position="177"/>
    </location>
</feature>
<keyword evidence="1" id="KW-1133">Transmembrane helix</keyword>
<keyword evidence="1" id="KW-0812">Transmembrane</keyword>